<comment type="caution">
    <text evidence="1">The sequence shown here is derived from an EMBL/GenBank/DDBJ whole genome shotgun (WGS) entry which is preliminary data.</text>
</comment>
<evidence type="ECO:0000313" key="2">
    <source>
        <dbReference type="Proteomes" id="UP000034954"/>
    </source>
</evidence>
<proteinExistence type="predicted"/>
<organism evidence="1 2">
    <name type="scientific">Candidatus Brocadia fulgida</name>
    <dbReference type="NCBI Taxonomy" id="380242"/>
    <lineage>
        <taxon>Bacteria</taxon>
        <taxon>Pseudomonadati</taxon>
        <taxon>Planctomycetota</taxon>
        <taxon>Candidatus Brocadiia</taxon>
        <taxon>Candidatus Brocadiales</taxon>
        <taxon>Candidatus Brocadiaceae</taxon>
        <taxon>Candidatus Brocadia</taxon>
    </lineage>
</organism>
<evidence type="ECO:0008006" key="3">
    <source>
        <dbReference type="Google" id="ProtNLM"/>
    </source>
</evidence>
<evidence type="ECO:0000313" key="1">
    <source>
        <dbReference type="EMBL" id="KKO20368.1"/>
    </source>
</evidence>
<gene>
    <name evidence="1" type="ORF">BROFUL_00889</name>
</gene>
<sequence>MIKRILRQINRKGLLDTINLSCHIVSGLMGFYLNPSSKKQSKLPPQNYEKIRSDFESSGITVIPYRVNVDEFNNWLDKASFPKEYVNHYGNVFIEKALEHYVGAQLLELKEGDKLIDIAASSSPWFEISERLYGCTAYALDLAYPKGINGNKIGADATDIPLPDNFAAVFEK</sequence>
<dbReference type="SUPFAM" id="SSF53335">
    <property type="entry name" value="S-adenosyl-L-methionine-dependent methyltransferases"/>
    <property type="match status" value="1"/>
</dbReference>
<protein>
    <recommendedName>
        <fullName evidence="3">Methyltransferase</fullName>
    </recommendedName>
</protein>
<dbReference type="AlphaFoldDB" id="A0A0M2UWC0"/>
<keyword evidence="2" id="KW-1185">Reference proteome</keyword>
<dbReference type="InterPro" id="IPR029063">
    <property type="entry name" value="SAM-dependent_MTases_sf"/>
</dbReference>
<dbReference type="Proteomes" id="UP000034954">
    <property type="component" value="Unassembled WGS sequence"/>
</dbReference>
<accession>A0A0M2UWC0</accession>
<reference evidence="1 2" key="1">
    <citation type="journal article" date="2013" name="BMC Microbiol.">
        <title>Identification of the type II cytochrome c maturation pathway in anammox bacteria by comparative genomics.</title>
        <authorList>
            <person name="Ferousi C."/>
            <person name="Speth D.R."/>
            <person name="Reimann J."/>
            <person name="Op den Camp H.J."/>
            <person name="Allen J.W."/>
            <person name="Keltjens J.T."/>
            <person name="Jetten M.S."/>
        </authorList>
    </citation>
    <scope>NUCLEOTIDE SEQUENCE [LARGE SCALE GENOMIC DNA]</scope>
    <source>
        <strain evidence="1">RU1</strain>
    </source>
</reference>
<name>A0A0M2UWC0_9BACT</name>
<dbReference type="EMBL" id="LAQJ01000109">
    <property type="protein sequence ID" value="KKO20368.1"/>
    <property type="molecule type" value="Genomic_DNA"/>
</dbReference>